<organism evidence="5">
    <name type="scientific">Vibrio chaetopteri</name>
    <dbReference type="NCBI Taxonomy" id="3016528"/>
    <lineage>
        <taxon>Bacteria</taxon>
        <taxon>Pseudomonadati</taxon>
        <taxon>Pseudomonadota</taxon>
        <taxon>Gammaproteobacteria</taxon>
        <taxon>Vibrionales</taxon>
        <taxon>Vibrionaceae</taxon>
        <taxon>Vibrio</taxon>
    </lineage>
</organism>
<proteinExistence type="predicted"/>
<dbReference type="GO" id="GO:0003677">
    <property type="term" value="F:DNA binding"/>
    <property type="evidence" value="ECO:0007669"/>
    <property type="project" value="UniProtKB-KW"/>
</dbReference>
<gene>
    <name evidence="5" type="ORF">PG915_21620</name>
</gene>
<dbReference type="GO" id="GO:0015833">
    <property type="term" value="P:peptide transport"/>
    <property type="evidence" value="ECO:0007669"/>
    <property type="project" value="TreeGrafter"/>
</dbReference>
<dbReference type="PANTHER" id="PTHR30290">
    <property type="entry name" value="PERIPLASMIC BINDING COMPONENT OF ABC TRANSPORTER"/>
    <property type="match status" value="1"/>
</dbReference>
<dbReference type="AlphaFoldDB" id="A0AAU8BMH0"/>
<feature type="region of interest" description="Disordered" evidence="2">
    <location>
        <begin position="326"/>
        <end position="347"/>
    </location>
</feature>
<keyword evidence="1" id="KW-0238">DNA-binding</keyword>
<dbReference type="RefSeq" id="WP_353499058.1">
    <property type="nucleotide sequence ID" value="NZ_CP115921.1"/>
</dbReference>
<dbReference type="InterPro" id="IPR000914">
    <property type="entry name" value="SBP_5_dom"/>
</dbReference>
<reference evidence="5" key="1">
    <citation type="submission" date="2023-01" db="EMBL/GenBank/DDBJ databases">
        <title>Vibrio sp. CB1-14 genome sequencing.</title>
        <authorList>
            <person name="Otstavnykh N."/>
            <person name="Isaeva M."/>
            <person name="Meleshko D."/>
        </authorList>
    </citation>
    <scope>NUCLEOTIDE SEQUENCE</scope>
    <source>
        <strain evidence="5">CB1-14</strain>
    </source>
</reference>
<dbReference type="Pfam" id="PF00496">
    <property type="entry name" value="SBP_bac_5"/>
    <property type="match status" value="1"/>
</dbReference>
<evidence type="ECO:0000256" key="2">
    <source>
        <dbReference type="SAM" id="MobiDB-lite"/>
    </source>
</evidence>
<feature type="domain" description="Solute-binding protein family 5" evidence="3">
    <location>
        <begin position="173"/>
        <end position="328"/>
    </location>
</feature>
<dbReference type="KEGG" id="vck:PG915_21620"/>
<sequence>MKDERALHYYERLLSLGTKQLASKGSVAKNEYHLPLSAVAEVLFTTTRHARTVLQALQQRGWLTWTPKVGRNQRSHLILHFDPKALRQLLGRELIEQGYYESAFSMLHGDQEQFSQLLQQTSGTMVREGQLHIQLTYQRAFQPILPHKPLRNSERFLVRQVYSCLTACDYEGKVTPQLAHHWTANEDYTQWRFYLRPRLEFHSGLALTPATVAQLFLKLKSLPEYDSELAHVRAVNYGHQTVTFELGRPDCGFDALISDLRYSIQPQTQLDGLTERVVDGCGAFRVIEHSDERLRLEANDRFFDLPALTDTVTIWQLDKTSTERIELEHPQSEGGSTPSDTPDEYGQTQTRIENGCLYLLMNANSSSLPLNALQRAYLFSVLSPYLILENPDLTPLSRASIPAFNILPSWTKIKRRVADRVTLPERLTIAVYDHQVILDCANGIKAQLALLGVECQINVYTLETLHSKASEGKLSEDITIASFIVDDNLPVSVFRWLCSDAVLRQGLDAPVLKWLDTQITEIREQQSPRNYIKELESVATNLLIENRLLPLFHHRQTLRWGSVLQGVRITDWSWPDFRSVWTDESNDIETT</sequence>
<dbReference type="InterPro" id="IPR039424">
    <property type="entry name" value="SBP_5"/>
</dbReference>
<dbReference type="PANTHER" id="PTHR30290:SF72">
    <property type="entry name" value="HTH-TYPE TRANSCRIPTIONAL REGULATOR SGRR"/>
    <property type="match status" value="1"/>
</dbReference>
<dbReference type="Gene3D" id="3.40.190.10">
    <property type="entry name" value="Periplasmic binding protein-like II"/>
    <property type="match status" value="1"/>
</dbReference>
<name>A0AAU8BMH0_9VIBR</name>
<dbReference type="EMBL" id="CP115921">
    <property type="protein sequence ID" value="XCD17889.1"/>
    <property type="molecule type" value="Genomic_DNA"/>
</dbReference>
<dbReference type="InterPro" id="IPR025370">
    <property type="entry name" value="SgrR_HTH_N"/>
</dbReference>
<protein>
    <submittedName>
        <fullName evidence="5">SgrR family transcriptional regulator</fullName>
    </submittedName>
</protein>
<evidence type="ECO:0000259" key="3">
    <source>
        <dbReference type="Pfam" id="PF00496"/>
    </source>
</evidence>
<dbReference type="GO" id="GO:1904680">
    <property type="term" value="F:peptide transmembrane transporter activity"/>
    <property type="evidence" value="ECO:0007669"/>
    <property type="project" value="TreeGrafter"/>
</dbReference>
<accession>A0AAU8BMH0</accession>
<dbReference type="Pfam" id="PF12793">
    <property type="entry name" value="SgrR_N"/>
    <property type="match status" value="1"/>
</dbReference>
<feature type="compositionally biased region" description="Polar residues" evidence="2">
    <location>
        <begin position="333"/>
        <end position="347"/>
    </location>
</feature>
<dbReference type="SUPFAM" id="SSF53850">
    <property type="entry name" value="Periplasmic binding protein-like II"/>
    <property type="match status" value="1"/>
</dbReference>
<evidence type="ECO:0000256" key="1">
    <source>
        <dbReference type="ARBA" id="ARBA00023125"/>
    </source>
</evidence>
<feature type="domain" description="Transcriptional regulator SgrR N-terminal HTH" evidence="4">
    <location>
        <begin position="29"/>
        <end position="129"/>
    </location>
</feature>
<evidence type="ECO:0000259" key="4">
    <source>
        <dbReference type="Pfam" id="PF12793"/>
    </source>
</evidence>
<evidence type="ECO:0000313" key="5">
    <source>
        <dbReference type="EMBL" id="XCD17889.1"/>
    </source>
</evidence>